<evidence type="ECO:0000313" key="1">
    <source>
        <dbReference type="EMBL" id="GAA1705593.1"/>
    </source>
</evidence>
<organism evidence="1 2">
    <name type="scientific">Fodinicola feengrottensis</name>
    <dbReference type="NCBI Taxonomy" id="435914"/>
    <lineage>
        <taxon>Bacteria</taxon>
        <taxon>Bacillati</taxon>
        <taxon>Actinomycetota</taxon>
        <taxon>Actinomycetes</taxon>
        <taxon>Mycobacteriales</taxon>
        <taxon>Fodinicola</taxon>
    </lineage>
</organism>
<dbReference type="Proteomes" id="UP001500618">
    <property type="component" value="Unassembled WGS sequence"/>
</dbReference>
<protein>
    <submittedName>
        <fullName evidence="1">Uncharacterized protein</fullName>
    </submittedName>
</protein>
<comment type="caution">
    <text evidence="1">The sequence shown here is derived from an EMBL/GenBank/DDBJ whole genome shotgun (WGS) entry which is preliminary data.</text>
</comment>
<keyword evidence="2" id="KW-1185">Reference proteome</keyword>
<reference evidence="1 2" key="1">
    <citation type="journal article" date="2019" name="Int. J. Syst. Evol. Microbiol.">
        <title>The Global Catalogue of Microorganisms (GCM) 10K type strain sequencing project: providing services to taxonomists for standard genome sequencing and annotation.</title>
        <authorList>
            <consortium name="The Broad Institute Genomics Platform"/>
            <consortium name="The Broad Institute Genome Sequencing Center for Infectious Disease"/>
            <person name="Wu L."/>
            <person name="Ma J."/>
        </authorList>
    </citation>
    <scope>NUCLEOTIDE SEQUENCE [LARGE SCALE GENOMIC DNA]</scope>
    <source>
        <strain evidence="1 2">JCM 14718</strain>
    </source>
</reference>
<proteinExistence type="predicted"/>
<evidence type="ECO:0000313" key="2">
    <source>
        <dbReference type="Proteomes" id="UP001500618"/>
    </source>
</evidence>
<sequence>MTCLIGSVASSARQIAAPLTPVEPITATTRGDSPRAVTAALPENWQVVPETTARWGLPLNP</sequence>
<name>A0ABN2II90_9ACTN</name>
<dbReference type="EMBL" id="BAAANY010000031">
    <property type="protein sequence ID" value="GAA1705593.1"/>
    <property type="molecule type" value="Genomic_DNA"/>
</dbReference>
<gene>
    <name evidence="1" type="ORF">GCM10009765_63590</name>
</gene>
<accession>A0ABN2II90</accession>